<reference evidence="6 7" key="2">
    <citation type="submission" date="2018-11" db="EMBL/GenBank/DDBJ databases">
        <authorList>
            <consortium name="Pathogen Informatics"/>
        </authorList>
    </citation>
    <scope>NUCLEOTIDE SEQUENCE [LARGE SCALE GENOMIC DNA]</scope>
    <source>
        <strain evidence="6">Dakar</strain>
        <strain evidence="7">Dakar, Senegal</strain>
    </source>
</reference>
<comment type="similarity">
    <text evidence="5">Belongs to the PIGW family.</text>
</comment>
<accession>A0A183K6K2</accession>
<keyword evidence="2 5" id="KW-0812">Transmembrane</keyword>
<reference evidence="8" key="1">
    <citation type="submission" date="2016-06" db="UniProtKB">
        <authorList>
            <consortium name="WormBaseParasite"/>
        </authorList>
    </citation>
    <scope>IDENTIFICATION</scope>
</reference>
<dbReference type="GO" id="GO:0072659">
    <property type="term" value="P:protein localization to plasma membrane"/>
    <property type="evidence" value="ECO:0007669"/>
    <property type="project" value="TreeGrafter"/>
</dbReference>
<protein>
    <recommendedName>
        <fullName evidence="5">Phosphatidylinositol-glycan biosynthesis class W protein</fullName>
        <ecNumber evidence="5">2.3.-.-</ecNumber>
    </recommendedName>
</protein>
<evidence type="ECO:0000256" key="3">
    <source>
        <dbReference type="ARBA" id="ARBA00022989"/>
    </source>
</evidence>
<gene>
    <name evidence="6" type="ORF">SCUD_LOCUS10627</name>
</gene>
<dbReference type="UniPathway" id="UPA00196"/>
<dbReference type="Proteomes" id="UP000279833">
    <property type="component" value="Unassembled WGS sequence"/>
</dbReference>
<dbReference type="WBParaSite" id="SCUD_0001062701-mRNA-1">
    <property type="protein sequence ID" value="SCUD_0001062701-mRNA-1"/>
    <property type="gene ID" value="SCUD_0001062701"/>
</dbReference>
<evidence type="ECO:0000256" key="2">
    <source>
        <dbReference type="ARBA" id="ARBA00022692"/>
    </source>
</evidence>
<feature type="transmembrane region" description="Helical" evidence="5">
    <location>
        <begin position="519"/>
        <end position="543"/>
    </location>
</feature>
<feature type="transmembrane region" description="Helical" evidence="5">
    <location>
        <begin position="103"/>
        <end position="121"/>
    </location>
</feature>
<comment type="function">
    <text evidence="5">A acetyltransferase, which acetylates the inositol ring of phosphatidylinositol during biosynthesis of GPI-anchor.</text>
</comment>
<proteinExistence type="inferred from homology"/>
<comment type="pathway">
    <text evidence="5">Glycolipid biosynthesis; glycosylphosphatidylinositol-anchor biosynthesis.</text>
</comment>
<organism evidence="8">
    <name type="scientific">Schistosoma curassoni</name>
    <dbReference type="NCBI Taxonomy" id="6186"/>
    <lineage>
        <taxon>Eukaryota</taxon>
        <taxon>Metazoa</taxon>
        <taxon>Spiralia</taxon>
        <taxon>Lophotrochozoa</taxon>
        <taxon>Platyhelminthes</taxon>
        <taxon>Trematoda</taxon>
        <taxon>Digenea</taxon>
        <taxon>Strigeidida</taxon>
        <taxon>Schistosomatoidea</taxon>
        <taxon>Schistosomatidae</taxon>
        <taxon>Schistosoma</taxon>
    </lineage>
</organism>
<feature type="transmembrane region" description="Helical" evidence="5">
    <location>
        <begin position="246"/>
        <end position="266"/>
    </location>
</feature>
<dbReference type="InterPro" id="IPR009447">
    <property type="entry name" value="PIGW/GWT1"/>
</dbReference>
<dbReference type="Pfam" id="PF06423">
    <property type="entry name" value="GWT1"/>
    <property type="match status" value="1"/>
</dbReference>
<feature type="transmembrane region" description="Helical" evidence="5">
    <location>
        <begin position="394"/>
        <end position="415"/>
    </location>
</feature>
<keyword evidence="7" id="KW-1185">Reference proteome</keyword>
<feature type="transmembrane region" description="Helical" evidence="5">
    <location>
        <begin position="332"/>
        <end position="353"/>
    </location>
</feature>
<dbReference type="GO" id="GO:0005789">
    <property type="term" value="C:endoplasmic reticulum membrane"/>
    <property type="evidence" value="ECO:0007669"/>
    <property type="project" value="UniProtKB-SubCell"/>
</dbReference>
<dbReference type="AlphaFoldDB" id="A0A183K6K2"/>
<evidence type="ECO:0000256" key="5">
    <source>
        <dbReference type="RuleBase" id="RU280819"/>
    </source>
</evidence>
<dbReference type="EMBL" id="UZAK01033895">
    <property type="protein sequence ID" value="VDP40790.1"/>
    <property type="molecule type" value="Genomic_DNA"/>
</dbReference>
<keyword evidence="5" id="KW-0808">Transferase</keyword>
<keyword evidence="4 5" id="KW-0472">Membrane</keyword>
<feature type="transmembrane region" description="Helical" evidence="5">
    <location>
        <begin position="286"/>
        <end position="311"/>
    </location>
</feature>
<evidence type="ECO:0000313" key="8">
    <source>
        <dbReference type="WBParaSite" id="SCUD_0001062701-mRNA-1"/>
    </source>
</evidence>
<feature type="transmembrane region" description="Helical" evidence="5">
    <location>
        <begin position="78"/>
        <end position="96"/>
    </location>
</feature>
<dbReference type="PANTHER" id="PTHR20661:SF0">
    <property type="entry name" value="PHOSPHATIDYLINOSITOL-GLYCAN BIOSYNTHESIS CLASS W PROTEIN"/>
    <property type="match status" value="1"/>
</dbReference>
<dbReference type="PANTHER" id="PTHR20661">
    <property type="entry name" value="PHOSPHATIDYLINOSITOL-GLYCAN BIOSYNTHESIS CLASS W PROTEIN"/>
    <property type="match status" value="1"/>
</dbReference>
<comment type="subcellular location">
    <subcellularLocation>
        <location evidence="5">Endoplasmic reticulum membrane</location>
        <topology evidence="5">Multi-pass membrane protein</topology>
    </subcellularLocation>
    <subcellularLocation>
        <location evidence="1">Membrane</location>
        <topology evidence="1">Multi-pass membrane protein</topology>
    </subcellularLocation>
</comment>
<feature type="transmembrane region" description="Helical" evidence="5">
    <location>
        <begin position="474"/>
        <end position="498"/>
    </location>
</feature>
<keyword evidence="5" id="KW-0012">Acyltransferase</keyword>
<dbReference type="STRING" id="6186.A0A183K6K2"/>
<sequence>MAAAIAEFIRFLLTIFTHICVDIHRMNKSNNNEYDELTKRIGFTSMMELICICLFPLILQCLRSLVCIHFNILSKNRFYLSLIIDYFIILLPIILLLTLLSSYIIIIVISCFVIFLLWLLLPNYNQMNSFGNLHFFPTDILIAYLRTTIYILSCIMIYAIDLPICPRRFAKSELNGVGLMDVGTGLFICASSISGSKLVWYMNIYRGNSKRFLDCTLNSVVPCLLLGLLRTLLIQMSNYHQNIVEYGVHWNFFYTIALIRAISLVVTTENPISSYLITFSLKKQILFYYVVSSIFLIFSEFLPIIICPEYFQTRWQFNPRTLHYINDNRSKSLWIANFEGVTSLFGYASIYFFNLGSSLIFRSYLSTDTNNDSNNGVSSLNKKEFPRNIPLSRLHLICAFMILCSISCFHSLGGSQMTSRRFGNSNYVLLIIFLSAICFLFLSSMISLLIHFKSLFNLNLSYSPLSLIINDKGLLYFIISNLLTGFFNVFCLNTLHLLPERAKLNVITGTYDDLSWTSSLLQFLVLLTYSSLSVIFVLIGSYYDCLKFLTSSVFGIFK</sequence>
<evidence type="ECO:0000313" key="7">
    <source>
        <dbReference type="Proteomes" id="UP000279833"/>
    </source>
</evidence>
<keyword evidence="5" id="KW-0337">GPI-anchor biosynthesis</keyword>
<name>A0A183K6K2_9TREM</name>
<keyword evidence="5" id="KW-0256">Endoplasmic reticulum</keyword>
<keyword evidence="3 5" id="KW-1133">Transmembrane helix</keyword>
<evidence type="ECO:0000256" key="1">
    <source>
        <dbReference type="ARBA" id="ARBA00004141"/>
    </source>
</evidence>
<dbReference type="GO" id="GO:0032216">
    <property type="term" value="F:glucosaminyl-phosphatidylinositol O-acyltransferase activity"/>
    <property type="evidence" value="ECO:0007669"/>
    <property type="project" value="TreeGrafter"/>
</dbReference>
<feature type="transmembrane region" description="Helical" evidence="5">
    <location>
        <begin position="427"/>
        <end position="454"/>
    </location>
</feature>
<evidence type="ECO:0000313" key="6">
    <source>
        <dbReference type="EMBL" id="VDP40790.1"/>
    </source>
</evidence>
<feature type="transmembrane region" description="Helical" evidence="5">
    <location>
        <begin position="141"/>
        <end position="162"/>
    </location>
</feature>
<feature type="transmembrane region" description="Helical" evidence="5">
    <location>
        <begin position="49"/>
        <end position="72"/>
    </location>
</feature>
<dbReference type="GO" id="GO:0006506">
    <property type="term" value="P:GPI anchor biosynthetic process"/>
    <property type="evidence" value="ECO:0007669"/>
    <property type="project" value="UniProtKB-UniPathway"/>
</dbReference>
<dbReference type="EC" id="2.3.-.-" evidence="5"/>
<feature type="transmembrane region" description="Helical" evidence="5">
    <location>
        <begin position="174"/>
        <end position="196"/>
    </location>
</feature>
<evidence type="ECO:0000256" key="4">
    <source>
        <dbReference type="ARBA" id="ARBA00023136"/>
    </source>
</evidence>